<organism evidence="8 9">
    <name type="scientific">Gordonia humi</name>
    <dbReference type="NCBI Taxonomy" id="686429"/>
    <lineage>
        <taxon>Bacteria</taxon>
        <taxon>Bacillati</taxon>
        <taxon>Actinomycetota</taxon>
        <taxon>Actinomycetes</taxon>
        <taxon>Mycobacteriales</taxon>
        <taxon>Gordoniaceae</taxon>
        <taxon>Gordonia</taxon>
    </lineage>
</organism>
<protein>
    <submittedName>
        <fullName evidence="8">Cell division protein FtsW (Lipid II flippase)</fullName>
    </submittedName>
</protein>
<comment type="subcellular location">
    <subcellularLocation>
        <location evidence="1">Membrane</location>
        <topology evidence="1">Multi-pass membrane protein</topology>
    </subcellularLocation>
</comment>
<dbReference type="Pfam" id="PF01098">
    <property type="entry name" value="FTSW_RODA_SPOVE"/>
    <property type="match status" value="1"/>
</dbReference>
<keyword evidence="3" id="KW-0133">Cell shape</keyword>
<evidence type="ECO:0000313" key="8">
    <source>
        <dbReference type="EMBL" id="MBB4134038.1"/>
    </source>
</evidence>
<feature type="transmembrane region" description="Helical" evidence="7">
    <location>
        <begin position="123"/>
        <end position="141"/>
    </location>
</feature>
<feature type="transmembrane region" description="Helical" evidence="7">
    <location>
        <begin position="425"/>
        <end position="444"/>
    </location>
</feature>
<dbReference type="RefSeq" id="WP_183369268.1">
    <property type="nucleotide sequence ID" value="NZ_BAABHL010000048.1"/>
</dbReference>
<evidence type="ECO:0000256" key="4">
    <source>
        <dbReference type="ARBA" id="ARBA00022989"/>
    </source>
</evidence>
<feature type="transmembrane region" description="Helical" evidence="7">
    <location>
        <begin position="359"/>
        <end position="380"/>
    </location>
</feature>
<dbReference type="GO" id="GO:0051301">
    <property type="term" value="P:cell division"/>
    <property type="evidence" value="ECO:0007669"/>
    <property type="project" value="UniProtKB-KW"/>
</dbReference>
<evidence type="ECO:0000256" key="2">
    <source>
        <dbReference type="ARBA" id="ARBA00022692"/>
    </source>
</evidence>
<keyword evidence="8" id="KW-0132">Cell division</keyword>
<keyword evidence="8" id="KW-0131">Cell cycle</keyword>
<dbReference type="InterPro" id="IPR001182">
    <property type="entry name" value="FtsW/RodA"/>
</dbReference>
<dbReference type="PANTHER" id="PTHR30474">
    <property type="entry name" value="CELL CYCLE PROTEIN"/>
    <property type="match status" value="1"/>
</dbReference>
<dbReference type="PANTHER" id="PTHR30474:SF3">
    <property type="entry name" value="PEPTIDOGLYCAN GLYCOSYLTRANSFERASE RODA"/>
    <property type="match status" value="1"/>
</dbReference>
<evidence type="ECO:0000256" key="6">
    <source>
        <dbReference type="SAM" id="MobiDB-lite"/>
    </source>
</evidence>
<feature type="transmembrane region" description="Helical" evidence="7">
    <location>
        <begin position="275"/>
        <end position="294"/>
    </location>
</feature>
<sequence>MTAAPAGHAPPTTPPTSTGRTTELVLLVFAVVLVAAALMIVELAQGEPLTWEVAKFVAAFAALCAAAHLVVRRFAPYADPLLLPAVAVLNGLGLVMIHRLDLGSSRSDELLKATERTHNADQQLVWAFIGIGLFALTLILLRDHRALSRYAYTLGLGGLIFLAIPAILPSSMSEINGSKIWIRAGFFNIQPGEFSKILIIIFTASFLVSRRDLFTTAGKQFAGIDFPRARDLGPLIAAWAIAVGVLAFESDLGTSLLIFVTVLVMLYIASGRVSWLMLGLTLFALAAVIAYQLFFHLQVRVAVWRDPFEQYDTYGYQVAQSLFGFATGGLFGTGLGSGRPNIVPFANTDFILTSFGEEIGLVGLTAITLIYLILVVRGLRTAITVRDSFGKLLAAGLSFTIVFQLFVVFGGVSKLIPLTGLTTPFLAYGGSSLLANYLLLALLIRISNAAREPDSPKPKPKRSVDSMATRAVQRP</sequence>
<proteinExistence type="predicted"/>
<dbReference type="GO" id="GO:0008360">
    <property type="term" value="P:regulation of cell shape"/>
    <property type="evidence" value="ECO:0007669"/>
    <property type="project" value="UniProtKB-KW"/>
</dbReference>
<keyword evidence="2 7" id="KW-0812">Transmembrane</keyword>
<feature type="transmembrane region" description="Helical" evidence="7">
    <location>
        <begin position="236"/>
        <end position="268"/>
    </location>
</feature>
<dbReference type="GO" id="GO:0015648">
    <property type="term" value="F:lipid-linked peptidoglycan transporter activity"/>
    <property type="evidence" value="ECO:0007669"/>
    <property type="project" value="TreeGrafter"/>
</dbReference>
<feature type="transmembrane region" description="Helical" evidence="7">
    <location>
        <begin position="147"/>
        <end position="168"/>
    </location>
</feature>
<feature type="transmembrane region" description="Helical" evidence="7">
    <location>
        <begin position="24"/>
        <end position="44"/>
    </location>
</feature>
<dbReference type="Proteomes" id="UP000551501">
    <property type="component" value="Unassembled WGS sequence"/>
</dbReference>
<reference evidence="8 9" key="1">
    <citation type="submission" date="2020-08" db="EMBL/GenBank/DDBJ databases">
        <title>Sequencing the genomes of 1000 actinobacteria strains.</title>
        <authorList>
            <person name="Klenk H.-P."/>
        </authorList>
    </citation>
    <scope>NUCLEOTIDE SEQUENCE [LARGE SCALE GENOMIC DNA]</scope>
    <source>
        <strain evidence="8 9">DSM 45298</strain>
    </source>
</reference>
<feature type="transmembrane region" description="Helical" evidence="7">
    <location>
        <begin position="81"/>
        <end position="102"/>
    </location>
</feature>
<gene>
    <name evidence="8" type="ORF">BKA16_000590</name>
</gene>
<keyword evidence="5 7" id="KW-0472">Membrane</keyword>
<evidence type="ECO:0000256" key="7">
    <source>
        <dbReference type="SAM" id="Phobius"/>
    </source>
</evidence>
<dbReference type="EMBL" id="JACIFP010000001">
    <property type="protein sequence ID" value="MBB4134038.1"/>
    <property type="molecule type" value="Genomic_DNA"/>
</dbReference>
<dbReference type="GO" id="GO:0032153">
    <property type="term" value="C:cell division site"/>
    <property type="evidence" value="ECO:0007669"/>
    <property type="project" value="TreeGrafter"/>
</dbReference>
<feature type="region of interest" description="Disordered" evidence="6">
    <location>
        <begin position="451"/>
        <end position="475"/>
    </location>
</feature>
<evidence type="ECO:0000256" key="3">
    <source>
        <dbReference type="ARBA" id="ARBA00022960"/>
    </source>
</evidence>
<comment type="caution">
    <text evidence="8">The sequence shown here is derived from an EMBL/GenBank/DDBJ whole genome shotgun (WGS) entry which is preliminary data.</text>
</comment>
<keyword evidence="4 7" id="KW-1133">Transmembrane helix</keyword>
<feature type="transmembrane region" description="Helical" evidence="7">
    <location>
        <begin position="56"/>
        <end position="75"/>
    </location>
</feature>
<keyword evidence="9" id="KW-1185">Reference proteome</keyword>
<name>A0A840EUJ1_9ACTN</name>
<accession>A0A840EUJ1</accession>
<feature type="transmembrane region" description="Helical" evidence="7">
    <location>
        <begin position="392"/>
        <end position="413"/>
    </location>
</feature>
<evidence type="ECO:0000256" key="5">
    <source>
        <dbReference type="ARBA" id="ARBA00023136"/>
    </source>
</evidence>
<dbReference type="AlphaFoldDB" id="A0A840EUJ1"/>
<evidence type="ECO:0000256" key="1">
    <source>
        <dbReference type="ARBA" id="ARBA00004141"/>
    </source>
</evidence>
<feature type="transmembrane region" description="Helical" evidence="7">
    <location>
        <begin position="180"/>
        <end position="208"/>
    </location>
</feature>
<dbReference type="GO" id="GO:0005886">
    <property type="term" value="C:plasma membrane"/>
    <property type="evidence" value="ECO:0007669"/>
    <property type="project" value="TreeGrafter"/>
</dbReference>
<evidence type="ECO:0000313" key="9">
    <source>
        <dbReference type="Proteomes" id="UP000551501"/>
    </source>
</evidence>